<dbReference type="STRING" id="1036808.A0A0C3AA81"/>
<dbReference type="AlphaFoldDB" id="A0A0C3AA81"/>
<evidence type="ECO:0000313" key="2">
    <source>
        <dbReference type="EMBL" id="KIM61812.1"/>
    </source>
</evidence>
<evidence type="ECO:0008006" key="4">
    <source>
        <dbReference type="Google" id="ProtNLM"/>
    </source>
</evidence>
<feature type="region of interest" description="Disordered" evidence="1">
    <location>
        <begin position="1"/>
        <end position="25"/>
    </location>
</feature>
<name>A0A0C3AA81_9AGAM</name>
<reference evidence="3" key="2">
    <citation type="submission" date="2015-01" db="EMBL/GenBank/DDBJ databases">
        <title>Evolutionary Origins and Diversification of the Mycorrhizal Mutualists.</title>
        <authorList>
            <consortium name="DOE Joint Genome Institute"/>
            <consortium name="Mycorrhizal Genomics Consortium"/>
            <person name="Kohler A."/>
            <person name="Kuo A."/>
            <person name="Nagy L.G."/>
            <person name="Floudas D."/>
            <person name="Copeland A."/>
            <person name="Barry K.W."/>
            <person name="Cichocki N."/>
            <person name="Veneault-Fourrey C."/>
            <person name="LaButti K."/>
            <person name="Lindquist E.A."/>
            <person name="Lipzen A."/>
            <person name="Lundell T."/>
            <person name="Morin E."/>
            <person name="Murat C."/>
            <person name="Riley R."/>
            <person name="Ohm R."/>
            <person name="Sun H."/>
            <person name="Tunlid A."/>
            <person name="Henrissat B."/>
            <person name="Grigoriev I.V."/>
            <person name="Hibbett D.S."/>
            <person name="Martin F."/>
        </authorList>
    </citation>
    <scope>NUCLEOTIDE SEQUENCE [LARGE SCALE GENOMIC DNA]</scope>
    <source>
        <strain evidence="3">Foug A</strain>
    </source>
</reference>
<dbReference type="InterPro" id="IPR027417">
    <property type="entry name" value="P-loop_NTPase"/>
</dbReference>
<feature type="compositionally biased region" description="Polar residues" evidence="1">
    <location>
        <begin position="1"/>
        <end position="12"/>
    </location>
</feature>
<evidence type="ECO:0000313" key="3">
    <source>
        <dbReference type="Proteomes" id="UP000053989"/>
    </source>
</evidence>
<dbReference type="Gene3D" id="3.40.50.300">
    <property type="entry name" value="P-loop containing nucleotide triphosphate hydrolases"/>
    <property type="match status" value="1"/>
</dbReference>
<proteinExistence type="predicted"/>
<accession>A0A0C3AA81</accession>
<reference evidence="2 3" key="1">
    <citation type="submission" date="2014-04" db="EMBL/GenBank/DDBJ databases">
        <authorList>
            <consortium name="DOE Joint Genome Institute"/>
            <person name="Kuo A."/>
            <person name="Kohler A."/>
            <person name="Nagy L.G."/>
            <person name="Floudas D."/>
            <person name="Copeland A."/>
            <person name="Barry K.W."/>
            <person name="Cichocki N."/>
            <person name="Veneault-Fourrey C."/>
            <person name="LaButti K."/>
            <person name="Lindquist E.A."/>
            <person name="Lipzen A."/>
            <person name="Lundell T."/>
            <person name="Morin E."/>
            <person name="Murat C."/>
            <person name="Sun H."/>
            <person name="Tunlid A."/>
            <person name="Henrissat B."/>
            <person name="Grigoriev I.V."/>
            <person name="Hibbett D.S."/>
            <person name="Martin F."/>
            <person name="Nordberg H.P."/>
            <person name="Cantor M.N."/>
            <person name="Hua S.X."/>
        </authorList>
    </citation>
    <scope>NUCLEOTIDE SEQUENCE [LARGE SCALE GENOMIC DNA]</scope>
    <source>
        <strain evidence="2 3">Foug A</strain>
    </source>
</reference>
<keyword evidence="3" id="KW-1185">Reference proteome</keyword>
<gene>
    <name evidence="2" type="ORF">SCLCIDRAFT_72524</name>
</gene>
<dbReference type="OrthoDB" id="391988at2759"/>
<feature type="non-terminal residue" evidence="2">
    <location>
        <position position="80"/>
    </location>
</feature>
<evidence type="ECO:0000256" key="1">
    <source>
        <dbReference type="SAM" id="MobiDB-lite"/>
    </source>
</evidence>
<feature type="non-terminal residue" evidence="2">
    <location>
        <position position="1"/>
    </location>
</feature>
<sequence length="80" mass="9043">GVGKTSLINNTFGIDDARPEHDKRGEANIEIPLYSKSNERFVLHDSKGFEPGENDNLQSVKAFIKRRKTHEAIQEQLHAV</sequence>
<feature type="compositionally biased region" description="Basic and acidic residues" evidence="1">
    <location>
        <begin position="15"/>
        <end position="25"/>
    </location>
</feature>
<protein>
    <recommendedName>
        <fullName evidence="4">G domain-containing protein</fullName>
    </recommendedName>
</protein>
<dbReference type="Proteomes" id="UP000053989">
    <property type="component" value="Unassembled WGS sequence"/>
</dbReference>
<dbReference type="HOGENOM" id="CLU_154731_1_0_1"/>
<dbReference type="InParanoid" id="A0A0C3AA81"/>
<dbReference type="EMBL" id="KN822047">
    <property type="protein sequence ID" value="KIM61812.1"/>
    <property type="molecule type" value="Genomic_DNA"/>
</dbReference>
<organism evidence="2 3">
    <name type="scientific">Scleroderma citrinum Foug A</name>
    <dbReference type="NCBI Taxonomy" id="1036808"/>
    <lineage>
        <taxon>Eukaryota</taxon>
        <taxon>Fungi</taxon>
        <taxon>Dikarya</taxon>
        <taxon>Basidiomycota</taxon>
        <taxon>Agaricomycotina</taxon>
        <taxon>Agaricomycetes</taxon>
        <taxon>Agaricomycetidae</taxon>
        <taxon>Boletales</taxon>
        <taxon>Sclerodermatineae</taxon>
        <taxon>Sclerodermataceae</taxon>
        <taxon>Scleroderma</taxon>
    </lineage>
</organism>